<feature type="region of interest" description="Disordered" evidence="6">
    <location>
        <begin position="1"/>
        <end position="66"/>
    </location>
</feature>
<dbReference type="OMA" id="YWCYYIL"/>
<feature type="transmembrane region" description="Helical" evidence="7">
    <location>
        <begin position="575"/>
        <end position="597"/>
    </location>
</feature>
<dbReference type="Proteomes" id="UP000449547">
    <property type="component" value="Unassembled WGS sequence"/>
</dbReference>
<feature type="transmembrane region" description="Helical" evidence="7">
    <location>
        <begin position="233"/>
        <end position="255"/>
    </location>
</feature>
<evidence type="ECO:0000259" key="8">
    <source>
        <dbReference type="Pfam" id="PF01490"/>
    </source>
</evidence>
<dbReference type="AlphaFoldDB" id="A0A642UUD3"/>
<evidence type="ECO:0000313" key="10">
    <source>
        <dbReference type="Proteomes" id="UP000449547"/>
    </source>
</evidence>
<dbReference type="GeneID" id="54779980"/>
<name>A0A642UUD3_DIURU</name>
<sequence>MSSLEARRKSIARLTSPPVVHRGSPQPSLVLNNSPFYDDDDSQCDSSTTVSKSSPPAETDFSTNLHDPLLSQIPSKYLSPEGLKLEGGDITHDLYKLKQPRALRRSFSSSSVIEQQRKGSRAGSFNVPGGFRRQYLLQKHHANKTPNFVTRNFVEFLSIYGHFAGEDLEDDDAIICHYRAGHIPDEEQALLGDHNGRVRGTASDRKVFFLLLKAFVGTGVLFLPKAFSNGGMMFSIVTLAFFGALSYWCYLILIFTKEKVAVSSFAEIGQKLYGRSFQRLILLSIVVSQLGFVAAYIVFTAENMKAFLANTLGINVSKPMIIAAQAVLLTPLSLIRDITKLSLSAVIANLCVMWGLVTIVYYVLHQLIVVQDFHPGPGVEWWFNEEKFSLFIGVAIFAFEGIGLIIPIQESMIHPHHFPKVLAQVIFTISAIMIFMGTIGYVTYGKNIHTVILLNLPQSSPVVSTIQLFYSIAILLSTPLQLFPAIRLIESKLITGSGKASLAAKWKKNIFRTVSVLVVSLVAVFGGQNLDKFVSFVGCFACIPLVYMYPALLHYKSCCDVNEPGITDEQRKKRWWLGVFDWFLLVIGSVALVYTTYDILK</sequence>
<dbReference type="InterPro" id="IPR013057">
    <property type="entry name" value="AA_transpt_TM"/>
</dbReference>
<comment type="subcellular location">
    <subcellularLocation>
        <location evidence="1">Membrane</location>
        <topology evidence="1">Multi-pass membrane protein</topology>
    </subcellularLocation>
</comment>
<evidence type="ECO:0000313" key="9">
    <source>
        <dbReference type="EMBL" id="KAA8905791.1"/>
    </source>
</evidence>
<comment type="similarity">
    <text evidence="2">Belongs to the amino acid/polyamine transporter 2 family.</text>
</comment>
<dbReference type="EMBL" id="SWFT01000041">
    <property type="protein sequence ID" value="KAA8905791.1"/>
    <property type="molecule type" value="Genomic_DNA"/>
</dbReference>
<evidence type="ECO:0000256" key="2">
    <source>
        <dbReference type="ARBA" id="ARBA00008066"/>
    </source>
</evidence>
<dbReference type="OrthoDB" id="1684102at2759"/>
<feature type="transmembrane region" description="Helical" evidence="7">
    <location>
        <begin position="347"/>
        <end position="368"/>
    </location>
</feature>
<dbReference type="GO" id="GO:0005774">
    <property type="term" value="C:vacuolar membrane"/>
    <property type="evidence" value="ECO:0007669"/>
    <property type="project" value="TreeGrafter"/>
</dbReference>
<evidence type="ECO:0000256" key="5">
    <source>
        <dbReference type="ARBA" id="ARBA00023136"/>
    </source>
</evidence>
<feature type="compositionally biased region" description="Polar residues" evidence="6">
    <location>
        <begin position="48"/>
        <end position="65"/>
    </location>
</feature>
<dbReference type="GO" id="GO:0005302">
    <property type="term" value="F:L-tyrosine transmembrane transporter activity"/>
    <property type="evidence" value="ECO:0007669"/>
    <property type="project" value="TreeGrafter"/>
</dbReference>
<dbReference type="Pfam" id="PF01490">
    <property type="entry name" value="Aa_trans"/>
    <property type="match status" value="1"/>
</dbReference>
<evidence type="ECO:0000256" key="3">
    <source>
        <dbReference type="ARBA" id="ARBA00022692"/>
    </source>
</evidence>
<keyword evidence="10" id="KW-1185">Reference proteome</keyword>
<dbReference type="PANTHER" id="PTHR22950">
    <property type="entry name" value="AMINO ACID TRANSPORTER"/>
    <property type="match status" value="1"/>
</dbReference>
<feature type="transmembrane region" description="Helical" evidence="7">
    <location>
        <begin position="388"/>
        <end position="409"/>
    </location>
</feature>
<dbReference type="VEuPathDB" id="FungiDB:DIURU_001327"/>
<organism evidence="9 10">
    <name type="scientific">Diutina rugosa</name>
    <name type="common">Yeast</name>
    <name type="synonym">Candida rugosa</name>
    <dbReference type="NCBI Taxonomy" id="5481"/>
    <lineage>
        <taxon>Eukaryota</taxon>
        <taxon>Fungi</taxon>
        <taxon>Dikarya</taxon>
        <taxon>Ascomycota</taxon>
        <taxon>Saccharomycotina</taxon>
        <taxon>Pichiomycetes</taxon>
        <taxon>Debaryomycetaceae</taxon>
        <taxon>Diutina</taxon>
    </lineage>
</organism>
<feature type="transmembrane region" description="Helical" evidence="7">
    <location>
        <begin position="464"/>
        <end position="489"/>
    </location>
</feature>
<feature type="transmembrane region" description="Helical" evidence="7">
    <location>
        <begin position="533"/>
        <end position="555"/>
    </location>
</feature>
<feature type="transmembrane region" description="Helical" evidence="7">
    <location>
        <begin position="421"/>
        <end position="444"/>
    </location>
</feature>
<dbReference type="PANTHER" id="PTHR22950:SF666">
    <property type="entry name" value="VACUOLAR AMINO ACID TRANSPORTER 4"/>
    <property type="match status" value="1"/>
</dbReference>
<evidence type="ECO:0000256" key="4">
    <source>
        <dbReference type="ARBA" id="ARBA00022989"/>
    </source>
</evidence>
<feature type="compositionally biased region" description="Polar residues" evidence="6">
    <location>
        <begin position="25"/>
        <end position="35"/>
    </location>
</feature>
<keyword evidence="4 7" id="KW-1133">Transmembrane helix</keyword>
<feature type="transmembrane region" description="Helical" evidence="7">
    <location>
        <begin position="207"/>
        <end position="227"/>
    </location>
</feature>
<keyword evidence="3 7" id="KW-0812">Transmembrane</keyword>
<protein>
    <recommendedName>
        <fullName evidence="8">Amino acid transporter transmembrane domain-containing protein</fullName>
    </recommendedName>
</protein>
<evidence type="ECO:0000256" key="1">
    <source>
        <dbReference type="ARBA" id="ARBA00004141"/>
    </source>
</evidence>
<evidence type="ECO:0000256" key="6">
    <source>
        <dbReference type="SAM" id="MobiDB-lite"/>
    </source>
</evidence>
<gene>
    <name evidence="9" type="ORF">DIURU_001327</name>
</gene>
<comment type="caution">
    <text evidence="9">The sequence shown here is derived from an EMBL/GenBank/DDBJ whole genome shotgun (WGS) entry which is preliminary data.</text>
</comment>
<feature type="transmembrane region" description="Helical" evidence="7">
    <location>
        <begin position="319"/>
        <end position="335"/>
    </location>
</feature>
<keyword evidence="5 7" id="KW-0472">Membrane</keyword>
<feature type="transmembrane region" description="Helical" evidence="7">
    <location>
        <begin position="280"/>
        <end position="299"/>
    </location>
</feature>
<feature type="transmembrane region" description="Helical" evidence="7">
    <location>
        <begin position="510"/>
        <end position="527"/>
    </location>
</feature>
<proteinExistence type="inferred from homology"/>
<evidence type="ECO:0000256" key="7">
    <source>
        <dbReference type="SAM" id="Phobius"/>
    </source>
</evidence>
<reference evidence="9 10" key="1">
    <citation type="submission" date="2019-07" db="EMBL/GenBank/DDBJ databases">
        <title>Genome assembly of two rare yeast pathogens: Diutina rugosa and Trichomonascus ciferrii.</title>
        <authorList>
            <person name="Mixao V."/>
            <person name="Saus E."/>
            <person name="Hansen A."/>
            <person name="Lass-Flor C."/>
            <person name="Gabaldon T."/>
        </authorList>
    </citation>
    <scope>NUCLEOTIDE SEQUENCE [LARGE SCALE GENOMIC DNA]</scope>
    <source>
        <strain evidence="9 10">CBS 613</strain>
    </source>
</reference>
<accession>A0A642UUD3</accession>
<dbReference type="RefSeq" id="XP_034013837.1">
    <property type="nucleotide sequence ID" value="XM_034153858.1"/>
</dbReference>
<feature type="domain" description="Amino acid transporter transmembrane" evidence="8">
    <location>
        <begin position="201"/>
        <end position="599"/>
    </location>
</feature>